<dbReference type="PROSITE" id="PS50077">
    <property type="entry name" value="HEAT_REPEAT"/>
    <property type="match status" value="1"/>
</dbReference>
<protein>
    <submittedName>
        <fullName evidence="2">HEAT repeat domain-containing protein</fullName>
    </submittedName>
</protein>
<dbReference type="InterPro" id="IPR016024">
    <property type="entry name" value="ARM-type_fold"/>
</dbReference>
<proteinExistence type="predicted"/>
<keyword evidence="3" id="KW-1185">Reference proteome</keyword>
<sequence length="454" mass="51303">MDSKEQEFKPNIDDLEAKKDIKGLIKALKHEDHIVRKQAAVSLKKVGNESAVEALIEALNYEKWEDKYTVLIAVRENAAEALGKIGDKRAIEPLIKALFEDTDEEVRWKAAAALGKIGDPLAVEPLIHALNDKSWTVRRNVTISLGDLGDERAFDFILKSMNDKDWHVRKYAAVALGKIGDERAIDPLMKALNDEDGDVRWKSIIALGNIGTSAVEPLLKAFETDNWQTKSRVAEVLGKIGDKRAVSPLIQTLNNKNQNKYVRGRIIEALGKIGDERAVEPLIKALDDKYIYVRLKAENALDTIKTKGTGSWIVHYENGEISFDYPHSWEIIETTDEKKVIKGGVANNAINFSINRLEEAEDIKVEEFSGILKNVFLMQNSKIISEMEFKAKDMDAIILVGENPHKVSLTKIMIIAFKKKDLLFYLWFAGEHENFELFNEDIDFIVDSFHIQNS</sequence>
<evidence type="ECO:0000256" key="1">
    <source>
        <dbReference type="ARBA" id="ARBA00045876"/>
    </source>
</evidence>
<dbReference type="PANTHER" id="PTHR12697:SF5">
    <property type="entry name" value="DEOXYHYPUSINE HYDROXYLASE"/>
    <property type="match status" value="1"/>
</dbReference>
<comment type="function">
    <text evidence="1">Catalyzes the hydroxylation of the N(6)-(4-aminobutyl)-L-lysine intermediate produced by deoxyhypusine synthase/DHPS on a critical lysine of the eukaryotic translation initiation factor 5A/eIF-5A. This is the second step of the post-translational modification of that lysine into an unusual amino acid residue named hypusine. Hypusination is unique to mature eIF-5A factor and is essential for its function.</text>
</comment>
<dbReference type="InterPro" id="IPR011989">
    <property type="entry name" value="ARM-like"/>
</dbReference>
<evidence type="ECO:0000313" key="3">
    <source>
        <dbReference type="Proteomes" id="UP000825933"/>
    </source>
</evidence>
<dbReference type="InterPro" id="IPR021133">
    <property type="entry name" value="HEAT_type_2"/>
</dbReference>
<dbReference type="PANTHER" id="PTHR12697">
    <property type="entry name" value="PBS LYASE HEAT-LIKE PROTEIN"/>
    <property type="match status" value="1"/>
</dbReference>
<dbReference type="EMBL" id="JAIOUQ010000003">
    <property type="protein sequence ID" value="MBZ2164676.1"/>
    <property type="molecule type" value="Genomic_DNA"/>
</dbReference>
<dbReference type="Pfam" id="PF13646">
    <property type="entry name" value="HEAT_2"/>
    <property type="match status" value="3"/>
</dbReference>
<dbReference type="Gene3D" id="1.25.10.10">
    <property type="entry name" value="Leucine-rich Repeat Variant"/>
    <property type="match status" value="3"/>
</dbReference>
<evidence type="ECO:0000313" key="2">
    <source>
        <dbReference type="EMBL" id="MBZ2164676.1"/>
    </source>
</evidence>
<organism evidence="2 3">
    <name type="scientific">Methanobacterium spitsbergense</name>
    <dbReference type="NCBI Taxonomy" id="2874285"/>
    <lineage>
        <taxon>Archaea</taxon>
        <taxon>Methanobacteriati</taxon>
        <taxon>Methanobacteriota</taxon>
        <taxon>Methanomada group</taxon>
        <taxon>Methanobacteria</taxon>
        <taxon>Methanobacteriales</taxon>
        <taxon>Methanobacteriaceae</taxon>
        <taxon>Methanobacterium</taxon>
    </lineage>
</organism>
<gene>
    <name evidence="2" type="ORF">K8N75_01240</name>
</gene>
<dbReference type="AlphaFoldDB" id="A0A8T5URT6"/>
<comment type="caution">
    <text evidence="2">The sequence shown here is derived from an EMBL/GenBank/DDBJ whole genome shotgun (WGS) entry which is preliminary data.</text>
</comment>
<reference evidence="3" key="1">
    <citation type="journal article" date="2022" name="Microbiol. Resour. Announc.">
        <title>Draft Genome Sequence of a Methanogenic Archaeon from West Spitsbergen Permafrost.</title>
        <authorList>
            <person name="Trubitsyn V."/>
            <person name="Rivkina E."/>
            <person name="Shcherbakova V."/>
        </authorList>
    </citation>
    <scope>NUCLEOTIDE SEQUENCE [LARGE SCALE GENOMIC DNA]</scope>
    <source>
        <strain evidence="3">VT</strain>
    </source>
</reference>
<dbReference type="SMART" id="SM00567">
    <property type="entry name" value="EZ_HEAT"/>
    <property type="match status" value="8"/>
</dbReference>
<dbReference type="Proteomes" id="UP000825933">
    <property type="component" value="Unassembled WGS sequence"/>
</dbReference>
<accession>A0A8T5URT6</accession>
<dbReference type="SUPFAM" id="SSF48371">
    <property type="entry name" value="ARM repeat"/>
    <property type="match status" value="3"/>
</dbReference>
<name>A0A8T5URT6_9EURY</name>
<dbReference type="InterPro" id="IPR004155">
    <property type="entry name" value="PBS_lyase_HEAT"/>
</dbReference>
<dbReference type="Pfam" id="PF03130">
    <property type="entry name" value="HEAT_PBS"/>
    <property type="match status" value="1"/>
</dbReference>
<dbReference type="RefSeq" id="WP_223790361.1">
    <property type="nucleotide sequence ID" value="NZ_JAIOUQ010000003.1"/>
</dbReference>
<dbReference type="GO" id="GO:0016491">
    <property type="term" value="F:oxidoreductase activity"/>
    <property type="evidence" value="ECO:0007669"/>
    <property type="project" value="TreeGrafter"/>
</dbReference>